<reference evidence="1" key="1">
    <citation type="submission" date="2023-03" db="EMBL/GenBank/DDBJ databases">
        <title>Emydomyces testavorans Genome Sequence.</title>
        <authorList>
            <person name="Hoyer L."/>
        </authorList>
    </citation>
    <scope>NUCLEOTIDE SEQUENCE</scope>
    <source>
        <strain evidence="1">16-2883</strain>
    </source>
</reference>
<sequence length="151" mass="17092">MDIDEPVFSSPVCSAPTHWYSAGGDTDEPEPGWYFLYGAFKEPNALVSVLCLDDDDDDKIELYPAVAFGFKTMKWGQEPVLIRSNTMKDDAVVSGVAVKIEKATHARKLRDYQSDSFRLGMCCIRLEIGERRELVNGFILEWNGSFEELRD</sequence>
<dbReference type="AlphaFoldDB" id="A0AAF0DJ68"/>
<proteinExistence type="predicted"/>
<name>A0AAF0DJ68_9EURO</name>
<evidence type="ECO:0000313" key="1">
    <source>
        <dbReference type="EMBL" id="WEW58461.1"/>
    </source>
</evidence>
<dbReference type="Proteomes" id="UP001219355">
    <property type="component" value="Chromosome 2"/>
</dbReference>
<organism evidence="1 2">
    <name type="scientific">Emydomyces testavorans</name>
    <dbReference type="NCBI Taxonomy" id="2070801"/>
    <lineage>
        <taxon>Eukaryota</taxon>
        <taxon>Fungi</taxon>
        <taxon>Dikarya</taxon>
        <taxon>Ascomycota</taxon>
        <taxon>Pezizomycotina</taxon>
        <taxon>Eurotiomycetes</taxon>
        <taxon>Eurotiomycetidae</taxon>
        <taxon>Onygenales</taxon>
        <taxon>Nannizziopsiaceae</taxon>
        <taxon>Emydomyces</taxon>
    </lineage>
</organism>
<protein>
    <recommendedName>
        <fullName evidence="3">Gamma-glutamylcyclotransferase</fullName>
    </recommendedName>
</protein>
<keyword evidence="2" id="KW-1185">Reference proteome</keyword>
<accession>A0AAF0DJ68</accession>
<dbReference type="EMBL" id="CP120628">
    <property type="protein sequence ID" value="WEW58461.1"/>
    <property type="molecule type" value="Genomic_DNA"/>
</dbReference>
<evidence type="ECO:0000313" key="2">
    <source>
        <dbReference type="Proteomes" id="UP001219355"/>
    </source>
</evidence>
<gene>
    <name evidence="1" type="ORF">PRK78_003929</name>
</gene>
<evidence type="ECO:0008006" key="3">
    <source>
        <dbReference type="Google" id="ProtNLM"/>
    </source>
</evidence>